<gene>
    <name evidence="7" type="ORF">HQN59_04905</name>
</gene>
<dbReference type="PRINTS" id="PR00469">
    <property type="entry name" value="PNDRDTASEII"/>
</dbReference>
<dbReference type="RefSeq" id="WP_176066690.1">
    <property type="nucleotide sequence ID" value="NZ_JABWMJ010000002.1"/>
</dbReference>
<evidence type="ECO:0000256" key="5">
    <source>
        <dbReference type="HAMAP-Rule" id="MF_01685"/>
    </source>
</evidence>
<comment type="caution">
    <text evidence="7">The sequence shown here is derived from an EMBL/GenBank/DDBJ whole genome shotgun (WGS) entry which is preliminary data.</text>
</comment>
<evidence type="ECO:0000256" key="3">
    <source>
        <dbReference type="ARBA" id="ARBA00022857"/>
    </source>
</evidence>
<evidence type="ECO:0000256" key="4">
    <source>
        <dbReference type="ARBA" id="ARBA00023002"/>
    </source>
</evidence>
<name>A0A7Y6NL55_9BURK</name>
<dbReference type="Proteomes" id="UP000529637">
    <property type="component" value="Unassembled WGS sequence"/>
</dbReference>
<keyword evidence="4 5" id="KW-0560">Oxidoreductase</keyword>
<feature type="binding site" evidence="5">
    <location>
        <position position="127"/>
    </location>
    <ligand>
        <name>FAD</name>
        <dbReference type="ChEBI" id="CHEBI:57692"/>
    </ligand>
</feature>
<dbReference type="Pfam" id="PF07992">
    <property type="entry name" value="Pyr_redox_2"/>
    <property type="match status" value="1"/>
</dbReference>
<accession>A0A7Y6NL55</accession>
<evidence type="ECO:0000313" key="7">
    <source>
        <dbReference type="EMBL" id="NUZ05099.1"/>
    </source>
</evidence>
<sequence length="361" mass="38407">MSEPHAPIETDALIVGAGPVGLFQVFQLGLLEVRAHVVDTLPFVGGQCIELYADKPIYDVPGLPVATGRELIERLVTQIAPFTAPLHLGQQVDRVAVRGDGRFDVETSAGTRFVATAVIVAGGAGSFQPRTLKLEGLDRHRGSQVFYRRPDAAHLAGQRVLIAGGGVDAVELATSLASDSGNRPAEIVLMHRRDDFSAGPEPLARLAELRQARRIRVVVGQPNGLVEAGDRLVALEALLPDGGDAWIAFDTLVIALGVSPKLGPIADWGLGIQRKQVTVDTERFQSTTPGIFAVGDINTYPGKRKLIVSGFHEATLAAFAAAAIVHPDRALPLQYTTTSPRLHRLLGVDGADGERPRDPPA</sequence>
<dbReference type="InterPro" id="IPR023753">
    <property type="entry name" value="FAD/NAD-binding_dom"/>
</dbReference>
<reference evidence="7 8" key="1">
    <citation type="submission" date="2020-06" db="EMBL/GenBank/DDBJ databases">
        <title>Schlegella sp. ID0723 isolated from air conditioner.</title>
        <authorList>
            <person name="Kim D.Y."/>
            <person name="Kim D.-U."/>
        </authorList>
    </citation>
    <scope>NUCLEOTIDE SEQUENCE [LARGE SCALE GENOMIC DNA]</scope>
    <source>
        <strain evidence="7 8">ID0723</strain>
    </source>
</reference>
<keyword evidence="2 5" id="KW-0274">FAD</keyword>
<organism evidence="7 8">
    <name type="scientific">Piscinibacter koreensis</name>
    <dbReference type="NCBI Taxonomy" id="2742824"/>
    <lineage>
        <taxon>Bacteria</taxon>
        <taxon>Pseudomonadati</taxon>
        <taxon>Pseudomonadota</taxon>
        <taxon>Betaproteobacteria</taxon>
        <taxon>Burkholderiales</taxon>
        <taxon>Sphaerotilaceae</taxon>
        <taxon>Piscinibacter</taxon>
    </lineage>
</organism>
<feature type="domain" description="FAD/NAD(P)-binding" evidence="6">
    <location>
        <begin position="11"/>
        <end position="301"/>
    </location>
</feature>
<comment type="similarity">
    <text evidence="5">Belongs to the ferredoxin--NADP reductase type 2 family.</text>
</comment>
<dbReference type="SUPFAM" id="SSF51905">
    <property type="entry name" value="FAD/NAD(P)-binding domain"/>
    <property type="match status" value="2"/>
</dbReference>
<dbReference type="GO" id="GO:0050661">
    <property type="term" value="F:NADP binding"/>
    <property type="evidence" value="ECO:0007669"/>
    <property type="project" value="UniProtKB-UniRule"/>
</dbReference>
<keyword evidence="3 5" id="KW-0521">NADP</keyword>
<feature type="binding site" evidence="5">
    <location>
        <position position="52"/>
    </location>
    <ligand>
        <name>FAD</name>
        <dbReference type="ChEBI" id="CHEBI:57692"/>
    </ligand>
</feature>
<dbReference type="InterPro" id="IPR036188">
    <property type="entry name" value="FAD/NAD-bd_sf"/>
</dbReference>
<dbReference type="GO" id="GO:0004324">
    <property type="term" value="F:ferredoxin-NADP+ reductase activity"/>
    <property type="evidence" value="ECO:0007669"/>
    <property type="project" value="UniProtKB-UniRule"/>
</dbReference>
<feature type="binding site" evidence="5">
    <location>
        <position position="92"/>
    </location>
    <ligand>
        <name>FAD</name>
        <dbReference type="ChEBI" id="CHEBI:57692"/>
    </ligand>
</feature>
<feature type="binding site" evidence="5">
    <location>
        <position position="296"/>
    </location>
    <ligand>
        <name>FAD</name>
        <dbReference type="ChEBI" id="CHEBI:57692"/>
    </ligand>
</feature>
<dbReference type="AlphaFoldDB" id="A0A7Y6NL55"/>
<evidence type="ECO:0000256" key="1">
    <source>
        <dbReference type="ARBA" id="ARBA00022630"/>
    </source>
</evidence>
<keyword evidence="1 5" id="KW-0285">Flavoprotein</keyword>
<dbReference type="Gene3D" id="3.50.50.60">
    <property type="entry name" value="FAD/NAD(P)-binding domain"/>
    <property type="match status" value="2"/>
</dbReference>
<protein>
    <recommendedName>
        <fullName evidence="5">Ferredoxin--NADP reductase</fullName>
        <shortName evidence="5">FNR</shortName>
        <shortName evidence="5">Fd-NADP(+) reductase</shortName>
        <ecNumber evidence="5">1.18.1.2</ecNumber>
    </recommendedName>
</protein>
<dbReference type="EC" id="1.18.1.2" evidence="5"/>
<evidence type="ECO:0000259" key="6">
    <source>
        <dbReference type="Pfam" id="PF07992"/>
    </source>
</evidence>
<dbReference type="InterPro" id="IPR050097">
    <property type="entry name" value="Ferredoxin-NADP_redctase_2"/>
</dbReference>
<dbReference type="PRINTS" id="PR00368">
    <property type="entry name" value="FADPNR"/>
</dbReference>
<dbReference type="InterPro" id="IPR022890">
    <property type="entry name" value="Fd--NADP_Rdtase_type_2"/>
</dbReference>
<comment type="subunit">
    <text evidence="5">Homodimer.</text>
</comment>
<comment type="caution">
    <text evidence="5">Lacks conserved residue(s) required for the propagation of feature annotation.</text>
</comment>
<evidence type="ECO:0000313" key="8">
    <source>
        <dbReference type="Proteomes" id="UP000529637"/>
    </source>
</evidence>
<dbReference type="PANTHER" id="PTHR48105">
    <property type="entry name" value="THIOREDOXIN REDUCTASE 1-RELATED-RELATED"/>
    <property type="match status" value="1"/>
</dbReference>
<keyword evidence="8" id="KW-1185">Reference proteome</keyword>
<feature type="binding site" evidence="5">
    <location>
        <position position="39"/>
    </location>
    <ligand>
        <name>FAD</name>
        <dbReference type="ChEBI" id="CHEBI:57692"/>
    </ligand>
</feature>
<proteinExistence type="inferred from homology"/>
<feature type="binding site" evidence="5">
    <location>
        <position position="337"/>
    </location>
    <ligand>
        <name>FAD</name>
        <dbReference type="ChEBI" id="CHEBI:57692"/>
    </ligand>
</feature>
<comment type="catalytic activity">
    <reaction evidence="5">
        <text>2 reduced [2Fe-2S]-[ferredoxin] + NADP(+) + H(+) = 2 oxidized [2Fe-2S]-[ferredoxin] + NADPH</text>
        <dbReference type="Rhea" id="RHEA:20125"/>
        <dbReference type="Rhea" id="RHEA-COMP:10000"/>
        <dbReference type="Rhea" id="RHEA-COMP:10001"/>
        <dbReference type="ChEBI" id="CHEBI:15378"/>
        <dbReference type="ChEBI" id="CHEBI:33737"/>
        <dbReference type="ChEBI" id="CHEBI:33738"/>
        <dbReference type="ChEBI" id="CHEBI:57783"/>
        <dbReference type="ChEBI" id="CHEBI:58349"/>
        <dbReference type="EC" id="1.18.1.2"/>
    </reaction>
</comment>
<dbReference type="GO" id="GO:0050660">
    <property type="term" value="F:flavin adenine dinucleotide binding"/>
    <property type="evidence" value="ECO:0007669"/>
    <property type="project" value="UniProtKB-UniRule"/>
</dbReference>
<feature type="binding site" evidence="5">
    <location>
        <position position="47"/>
    </location>
    <ligand>
        <name>FAD</name>
        <dbReference type="ChEBI" id="CHEBI:57692"/>
    </ligand>
</feature>
<comment type="cofactor">
    <cofactor evidence="5">
        <name>FAD</name>
        <dbReference type="ChEBI" id="CHEBI:57692"/>
    </cofactor>
    <text evidence="5">Binds 1 FAD per subunit.</text>
</comment>
<dbReference type="EMBL" id="JABWMJ010000002">
    <property type="protein sequence ID" value="NUZ05099.1"/>
    <property type="molecule type" value="Genomic_DNA"/>
</dbReference>
<evidence type="ECO:0000256" key="2">
    <source>
        <dbReference type="ARBA" id="ARBA00022827"/>
    </source>
</evidence>
<dbReference type="HAMAP" id="MF_01685">
    <property type="entry name" value="FENR2"/>
    <property type="match status" value="1"/>
</dbReference>